<proteinExistence type="predicted"/>
<dbReference type="Proteomes" id="UP000784294">
    <property type="component" value="Unassembled WGS sequence"/>
</dbReference>
<feature type="region of interest" description="Disordered" evidence="1">
    <location>
        <begin position="122"/>
        <end position="160"/>
    </location>
</feature>
<organism evidence="2 3">
    <name type="scientific">Protopolystoma xenopodis</name>
    <dbReference type="NCBI Taxonomy" id="117903"/>
    <lineage>
        <taxon>Eukaryota</taxon>
        <taxon>Metazoa</taxon>
        <taxon>Spiralia</taxon>
        <taxon>Lophotrochozoa</taxon>
        <taxon>Platyhelminthes</taxon>
        <taxon>Monogenea</taxon>
        <taxon>Polyopisthocotylea</taxon>
        <taxon>Polystomatidea</taxon>
        <taxon>Polystomatidae</taxon>
        <taxon>Protopolystoma</taxon>
    </lineage>
</organism>
<dbReference type="EMBL" id="CAAALY010094185">
    <property type="protein sequence ID" value="VEL28332.1"/>
    <property type="molecule type" value="Genomic_DNA"/>
</dbReference>
<name>A0A3S5ATY2_9PLAT</name>
<keyword evidence="3" id="KW-1185">Reference proteome</keyword>
<evidence type="ECO:0000256" key="1">
    <source>
        <dbReference type="SAM" id="MobiDB-lite"/>
    </source>
</evidence>
<protein>
    <submittedName>
        <fullName evidence="2">Uncharacterized protein</fullName>
    </submittedName>
</protein>
<evidence type="ECO:0000313" key="2">
    <source>
        <dbReference type="EMBL" id="VEL28332.1"/>
    </source>
</evidence>
<reference evidence="2" key="1">
    <citation type="submission" date="2018-11" db="EMBL/GenBank/DDBJ databases">
        <authorList>
            <consortium name="Pathogen Informatics"/>
        </authorList>
    </citation>
    <scope>NUCLEOTIDE SEQUENCE</scope>
</reference>
<comment type="caution">
    <text evidence="2">The sequence shown here is derived from an EMBL/GenBank/DDBJ whole genome shotgun (WGS) entry which is preliminary data.</text>
</comment>
<accession>A0A3S5ATY2</accession>
<gene>
    <name evidence="2" type="ORF">PXEA_LOCUS21772</name>
</gene>
<feature type="compositionally biased region" description="Low complexity" evidence="1">
    <location>
        <begin position="140"/>
        <end position="149"/>
    </location>
</feature>
<evidence type="ECO:0000313" key="3">
    <source>
        <dbReference type="Proteomes" id="UP000784294"/>
    </source>
</evidence>
<feature type="region of interest" description="Disordered" evidence="1">
    <location>
        <begin position="1"/>
        <end position="37"/>
    </location>
</feature>
<dbReference type="AlphaFoldDB" id="A0A3S5ATY2"/>
<sequence length="216" mass="24052">MKKQLSKKSLTSTYSPSADINEGFSTEKSSGEELDSAYDQSAAYMESEILLRMHYIDPPTPPIRVLAVRKSARRSNLFSPKNAKNRHDSFLNETATLSRPRNLGAYTPSLLDGTRLTLDTNLHNNSEARNNPDDLDDGADWISSSSSNDGDSDTYSEEQQSRTKIACAPQVVYLSCSSQESSQNKINPYTKSCCQCNDDAVLAKVVFSIYFCSWIY</sequence>